<protein>
    <submittedName>
        <fullName evidence="2">Uncharacterized protein</fullName>
    </submittedName>
</protein>
<organism evidence="2">
    <name type="scientific">marine sediment metagenome</name>
    <dbReference type="NCBI Taxonomy" id="412755"/>
    <lineage>
        <taxon>unclassified sequences</taxon>
        <taxon>metagenomes</taxon>
        <taxon>ecological metagenomes</taxon>
    </lineage>
</organism>
<evidence type="ECO:0000313" key="2">
    <source>
        <dbReference type="EMBL" id="GAH10337.1"/>
    </source>
</evidence>
<dbReference type="AlphaFoldDB" id="X1CR93"/>
<feature type="region of interest" description="Disordered" evidence="1">
    <location>
        <begin position="34"/>
        <end position="63"/>
    </location>
</feature>
<proteinExistence type="predicted"/>
<name>X1CR93_9ZZZZ</name>
<sequence length="63" mass="6640">AEENTDSNGQIVSRAGFLKVSRGKINYDTLHRESAARVSDSSSYPLPGFLDGSVGQANNGKLG</sequence>
<evidence type="ECO:0000256" key="1">
    <source>
        <dbReference type="SAM" id="MobiDB-lite"/>
    </source>
</evidence>
<dbReference type="EMBL" id="BART01031067">
    <property type="protein sequence ID" value="GAH10337.1"/>
    <property type="molecule type" value="Genomic_DNA"/>
</dbReference>
<accession>X1CR93</accession>
<gene>
    <name evidence="2" type="ORF">S01H4_54053</name>
</gene>
<feature type="non-terminal residue" evidence="2">
    <location>
        <position position="1"/>
    </location>
</feature>
<reference evidence="2" key="1">
    <citation type="journal article" date="2014" name="Front. Microbiol.">
        <title>High frequency of phylogenetically diverse reductive dehalogenase-homologous genes in deep subseafloor sedimentary metagenomes.</title>
        <authorList>
            <person name="Kawai M."/>
            <person name="Futagami T."/>
            <person name="Toyoda A."/>
            <person name="Takaki Y."/>
            <person name="Nishi S."/>
            <person name="Hori S."/>
            <person name="Arai W."/>
            <person name="Tsubouchi T."/>
            <person name="Morono Y."/>
            <person name="Uchiyama I."/>
            <person name="Ito T."/>
            <person name="Fujiyama A."/>
            <person name="Inagaki F."/>
            <person name="Takami H."/>
        </authorList>
    </citation>
    <scope>NUCLEOTIDE SEQUENCE</scope>
    <source>
        <strain evidence="2">Expedition CK06-06</strain>
    </source>
</reference>
<comment type="caution">
    <text evidence="2">The sequence shown here is derived from an EMBL/GenBank/DDBJ whole genome shotgun (WGS) entry which is preliminary data.</text>
</comment>